<dbReference type="EMBL" id="QOVK01000001">
    <property type="protein sequence ID" value="RXG26467.1"/>
    <property type="molecule type" value="Genomic_DNA"/>
</dbReference>
<organism evidence="2 3">
    <name type="scientific">Leeuwenhoekiella polynyae</name>
    <dbReference type="NCBI Taxonomy" id="1550906"/>
    <lineage>
        <taxon>Bacteria</taxon>
        <taxon>Pseudomonadati</taxon>
        <taxon>Bacteroidota</taxon>
        <taxon>Flavobacteriia</taxon>
        <taxon>Flavobacteriales</taxon>
        <taxon>Flavobacteriaceae</taxon>
        <taxon>Leeuwenhoekiella</taxon>
    </lineage>
</organism>
<dbReference type="PANTHER" id="PTHR33886">
    <property type="entry name" value="UNSATURATED RHAMNOGALACTURONAN HYDROLASE (EUROFUNG)"/>
    <property type="match status" value="1"/>
</dbReference>
<gene>
    <name evidence="2" type="ORF">DSM02_464</name>
</gene>
<dbReference type="InterPro" id="IPR010905">
    <property type="entry name" value="Glyco_hydro_88"/>
</dbReference>
<dbReference type="RefSeq" id="WP_128764123.1">
    <property type="nucleotide sequence ID" value="NZ_JBHUOO010000003.1"/>
</dbReference>
<dbReference type="PROSITE" id="PS51257">
    <property type="entry name" value="PROKAR_LIPOPROTEIN"/>
    <property type="match status" value="1"/>
</dbReference>
<protein>
    <submittedName>
        <fullName evidence="2">Rhamnogalacturonyl hydrolase YesR</fullName>
    </submittedName>
</protein>
<evidence type="ECO:0000313" key="3">
    <source>
        <dbReference type="Proteomes" id="UP000289859"/>
    </source>
</evidence>
<dbReference type="GO" id="GO:0016787">
    <property type="term" value="F:hydrolase activity"/>
    <property type="evidence" value="ECO:0007669"/>
    <property type="project" value="UniProtKB-KW"/>
</dbReference>
<comment type="caution">
    <text evidence="2">The sequence shown here is derived from an EMBL/GenBank/DDBJ whole genome shotgun (WGS) entry which is preliminary data.</text>
</comment>
<dbReference type="Gene3D" id="1.50.10.10">
    <property type="match status" value="1"/>
</dbReference>
<reference evidence="2 3" key="1">
    <citation type="submission" date="2018-07" db="EMBL/GenBank/DDBJ databases">
        <title>Leeuwenhoekiella genomics.</title>
        <authorList>
            <person name="Tahon G."/>
            <person name="Willems A."/>
        </authorList>
    </citation>
    <scope>NUCLEOTIDE SEQUENCE [LARGE SCALE GENOMIC DNA]</scope>
    <source>
        <strain evidence="2 3">LMG 29608</strain>
    </source>
</reference>
<dbReference type="Proteomes" id="UP000289859">
    <property type="component" value="Unassembled WGS sequence"/>
</dbReference>
<evidence type="ECO:0000313" key="2">
    <source>
        <dbReference type="EMBL" id="RXG26467.1"/>
    </source>
</evidence>
<keyword evidence="3" id="KW-1185">Reference proteome</keyword>
<dbReference type="InterPro" id="IPR008928">
    <property type="entry name" value="6-hairpin_glycosidase_sf"/>
</dbReference>
<evidence type="ECO:0000256" key="1">
    <source>
        <dbReference type="ARBA" id="ARBA00022801"/>
    </source>
</evidence>
<dbReference type="InterPro" id="IPR012341">
    <property type="entry name" value="6hp_glycosidase-like_sf"/>
</dbReference>
<accession>A0A4Q0PHK2</accession>
<keyword evidence="1 2" id="KW-0378">Hydrolase</keyword>
<sequence length="410" mass="47152">MKTIKLLASIIIVLHLLLLLGACGSDSTDEPIATDDDTPIVEEKDTTSYNLIDFRKGQGPVEVGKKLTQRFINVDYSFWGNIYSNYTADHVTYPDACAWLGALWFADAVDDDLLYNDVVNKFAPLFTTDKDLQPTLTPTASNKVDYYVFGAIPLQIYQRKKEANYFDLGMTYADRQWTLPNNASSTEKEWHDQGFSWQTRLWIDDMFMITALQAQAYQVTKDEKYRERTADEMVLYLDRIQRDNGLFYHAPSAPYYWARGNGWMAVGMVEVLKLLPENHPDRSRIMNAYLKMMSELAKYQRPDGMWSQLVDHPNTSDMWAESSGSAMFTYAMITGVKKGWLEEEKYGTVARKGWLALLTYLDSKNDITEVCEGTGIGYSYEYYRDRRRWVGDLHGQAALIWCAYALLDKP</sequence>
<dbReference type="GO" id="GO:0005975">
    <property type="term" value="P:carbohydrate metabolic process"/>
    <property type="evidence" value="ECO:0007669"/>
    <property type="project" value="InterPro"/>
</dbReference>
<name>A0A4Q0PHK2_9FLAO</name>
<dbReference type="PANTHER" id="PTHR33886:SF8">
    <property type="entry name" value="UNSATURATED RHAMNOGALACTURONAN HYDROLASE (EUROFUNG)"/>
    <property type="match status" value="1"/>
</dbReference>
<dbReference type="AlphaFoldDB" id="A0A4Q0PHK2"/>
<dbReference type="OrthoDB" id="9807186at2"/>
<dbReference type="SUPFAM" id="SSF48208">
    <property type="entry name" value="Six-hairpin glycosidases"/>
    <property type="match status" value="1"/>
</dbReference>
<proteinExistence type="predicted"/>
<dbReference type="InterPro" id="IPR052043">
    <property type="entry name" value="PolySaccharide_Degr_Enz"/>
</dbReference>
<dbReference type="Pfam" id="PF07470">
    <property type="entry name" value="Glyco_hydro_88"/>
    <property type="match status" value="1"/>
</dbReference>